<dbReference type="GO" id="GO:0042026">
    <property type="term" value="P:protein refolding"/>
    <property type="evidence" value="ECO:0007669"/>
    <property type="project" value="TreeGrafter"/>
</dbReference>
<accession>A0A914CAD3</accession>
<dbReference type="PANTHER" id="PTHR45640">
    <property type="entry name" value="HEAT SHOCK PROTEIN HSP-12.2-RELATED"/>
    <property type="match status" value="1"/>
</dbReference>
<dbReference type="GO" id="GO:0036498">
    <property type="term" value="P:IRE1-mediated unfolded protein response"/>
    <property type="evidence" value="ECO:0007669"/>
    <property type="project" value="TreeGrafter"/>
</dbReference>
<dbReference type="GO" id="GO:0009408">
    <property type="term" value="P:response to heat"/>
    <property type="evidence" value="ECO:0007669"/>
    <property type="project" value="TreeGrafter"/>
</dbReference>
<dbReference type="InterPro" id="IPR002068">
    <property type="entry name" value="A-crystallin/Hsp20_dom"/>
</dbReference>
<feature type="domain" description="SHSP" evidence="3">
    <location>
        <begin position="42"/>
        <end position="151"/>
    </location>
</feature>
<dbReference type="Proteomes" id="UP000887540">
    <property type="component" value="Unplaced"/>
</dbReference>
<evidence type="ECO:0000256" key="2">
    <source>
        <dbReference type="RuleBase" id="RU003616"/>
    </source>
</evidence>
<comment type="similarity">
    <text evidence="1 2">Belongs to the small heat shock protein (HSP20) family.</text>
</comment>
<dbReference type="InterPro" id="IPR001436">
    <property type="entry name" value="Alpha-crystallin/sHSP_animal"/>
</dbReference>
<dbReference type="SUPFAM" id="SSF49764">
    <property type="entry name" value="HSP20-like chaperones"/>
    <property type="match status" value="1"/>
</dbReference>
<dbReference type="PROSITE" id="PS01031">
    <property type="entry name" value="SHSP"/>
    <property type="match status" value="1"/>
</dbReference>
<evidence type="ECO:0000259" key="3">
    <source>
        <dbReference type="PROSITE" id="PS01031"/>
    </source>
</evidence>
<proteinExistence type="inferred from homology"/>
<dbReference type="GO" id="GO:0051082">
    <property type="term" value="F:unfolded protein binding"/>
    <property type="evidence" value="ECO:0007669"/>
    <property type="project" value="TreeGrafter"/>
</dbReference>
<reference evidence="5" key="1">
    <citation type="submission" date="2022-11" db="UniProtKB">
        <authorList>
            <consortium name="WormBaseParasite"/>
        </authorList>
    </citation>
    <scope>IDENTIFICATION</scope>
</reference>
<evidence type="ECO:0000256" key="1">
    <source>
        <dbReference type="PROSITE-ProRule" id="PRU00285"/>
    </source>
</evidence>
<dbReference type="WBParaSite" id="ACRNAN_Path_701.g2635.t1">
    <property type="protein sequence ID" value="ACRNAN_Path_701.g2635.t1"/>
    <property type="gene ID" value="ACRNAN_Path_701.g2635"/>
</dbReference>
<organism evidence="4 5">
    <name type="scientific">Acrobeloides nanus</name>
    <dbReference type="NCBI Taxonomy" id="290746"/>
    <lineage>
        <taxon>Eukaryota</taxon>
        <taxon>Metazoa</taxon>
        <taxon>Ecdysozoa</taxon>
        <taxon>Nematoda</taxon>
        <taxon>Chromadorea</taxon>
        <taxon>Rhabditida</taxon>
        <taxon>Tylenchina</taxon>
        <taxon>Cephalobomorpha</taxon>
        <taxon>Cephaloboidea</taxon>
        <taxon>Cephalobidae</taxon>
        <taxon>Acrobeloides</taxon>
    </lineage>
</organism>
<dbReference type="GO" id="GO:0005634">
    <property type="term" value="C:nucleus"/>
    <property type="evidence" value="ECO:0007669"/>
    <property type="project" value="TreeGrafter"/>
</dbReference>
<evidence type="ECO:0000313" key="4">
    <source>
        <dbReference type="Proteomes" id="UP000887540"/>
    </source>
</evidence>
<evidence type="ECO:0000313" key="5">
    <source>
        <dbReference type="WBParaSite" id="ACRNAN_Path_701.g2635.t1"/>
    </source>
</evidence>
<keyword evidence="4" id="KW-1185">Reference proteome</keyword>
<dbReference type="Gene3D" id="2.60.40.790">
    <property type="match status" value="1"/>
</dbReference>
<dbReference type="PANTHER" id="PTHR45640:SF32">
    <property type="entry name" value="STRESS-INDUCED PROTEIN 1"/>
    <property type="match status" value="1"/>
</dbReference>
<dbReference type="GO" id="GO:0005737">
    <property type="term" value="C:cytoplasm"/>
    <property type="evidence" value="ECO:0007669"/>
    <property type="project" value="TreeGrafter"/>
</dbReference>
<dbReference type="AlphaFoldDB" id="A0A914CAD3"/>
<dbReference type="InterPro" id="IPR008978">
    <property type="entry name" value="HSP20-like_chaperone"/>
</dbReference>
<name>A0A914CAD3_9BILA</name>
<dbReference type="PRINTS" id="PR00299">
    <property type="entry name" value="ACRYSTALLIN"/>
</dbReference>
<dbReference type="Pfam" id="PF00011">
    <property type="entry name" value="HSP20"/>
    <property type="match status" value="1"/>
</dbReference>
<protein>
    <submittedName>
        <fullName evidence="5">SHSP domain-containing protein</fullName>
    </submittedName>
</protein>
<sequence>MALILLDPLFADPFTPTYRWISPRRYYNPMREVSHMLNMADTLMHQMEQHLGQWDVTEDEKFQFGCEIDGFRPEELKVDLEGDEVVVQGEHKYEDERQTIQRTFARKFKLPEGIDKESIRCELDDKGRLQIYGQKLALEDSQKKNIPIDFKNNDKENKTA</sequence>
<dbReference type="CDD" id="cd06526">
    <property type="entry name" value="metazoan_ACD"/>
    <property type="match status" value="1"/>
</dbReference>